<dbReference type="GO" id="GO:0016787">
    <property type="term" value="F:hydrolase activity"/>
    <property type="evidence" value="ECO:0007669"/>
    <property type="project" value="UniProtKB-KW"/>
</dbReference>
<evidence type="ECO:0000256" key="3">
    <source>
        <dbReference type="ARBA" id="ARBA00022801"/>
    </source>
</evidence>
<dbReference type="PANTHER" id="PTHR47964:SF1">
    <property type="entry name" value="ATP-DEPENDENT DNA HELICASE HOMOLOG RECG, CHLOROPLASTIC"/>
    <property type="match status" value="1"/>
</dbReference>
<dbReference type="SUPFAM" id="SSF50249">
    <property type="entry name" value="Nucleic acid-binding proteins"/>
    <property type="match status" value="1"/>
</dbReference>
<evidence type="ECO:0000256" key="4">
    <source>
        <dbReference type="ARBA" id="ARBA00022806"/>
    </source>
</evidence>
<dbReference type="KEGG" id="yti:FNA67_10235"/>
<protein>
    <recommendedName>
        <fullName evidence="8">Probable DNA 3'-5' helicase RecG</fullName>
    </recommendedName>
</protein>
<feature type="region of interest" description="Disordered" evidence="9">
    <location>
        <begin position="1"/>
        <end position="42"/>
    </location>
</feature>
<dbReference type="PROSITE" id="PS51194">
    <property type="entry name" value="HELICASE_CTER"/>
    <property type="match status" value="1"/>
</dbReference>
<dbReference type="InterPro" id="IPR033454">
    <property type="entry name" value="RecG_wedge"/>
</dbReference>
<evidence type="ECO:0000259" key="11">
    <source>
        <dbReference type="PROSITE" id="PS51194"/>
    </source>
</evidence>
<dbReference type="Gene3D" id="2.40.50.140">
    <property type="entry name" value="Nucleic acid-binding proteins"/>
    <property type="match status" value="1"/>
</dbReference>
<evidence type="ECO:0000256" key="8">
    <source>
        <dbReference type="ARBA" id="ARBA00049819"/>
    </source>
</evidence>
<dbReference type="InterPro" id="IPR047112">
    <property type="entry name" value="RecG/Mfd"/>
</dbReference>
<dbReference type="SMART" id="SM00490">
    <property type="entry name" value="HELICc"/>
    <property type="match status" value="1"/>
</dbReference>
<proteinExistence type="predicted"/>
<keyword evidence="3" id="KW-0378">Hydrolase</keyword>
<dbReference type="InterPro" id="IPR014001">
    <property type="entry name" value="Helicase_ATP-bd"/>
</dbReference>
<dbReference type="GO" id="GO:0005524">
    <property type="term" value="F:ATP binding"/>
    <property type="evidence" value="ECO:0007669"/>
    <property type="project" value="UniProtKB-KW"/>
</dbReference>
<dbReference type="Pfam" id="PF19833">
    <property type="entry name" value="RecG_dom3_C"/>
    <property type="match status" value="1"/>
</dbReference>
<sequence>MRETFDLAGRSPSPQGGGKRTPVRFSPTSKPSTPCRTPGRIVPRPSTLDPLFRSLHSLKGVGPHLSALLTRFFGAPDGQEAIALDVLMHMPSGVVDRRKMVGVANTWMGGTVTLKLHVDRHIVPPRGRKGIPHRVLAHDETGDIQLIFFRSEGGWIEKALPVGEERYVSGQIGFFNGEKQITHPDYIVEPDKFATLPLVEPVYPLTQGLSSKALTKVVRQVVETVPELDDWIPQATRDRFKWPSFREAMGKVHMPQEPEDGDLMGPARQRLAYDEYLAGQLTLQLVRSQLVAARGVSRAFTGEITSRIEAALPFSMTDGQRQAVADIREDLASSNRMSRLLQGDVGAGKTVVALMAMAALAESGAQSTLMAPTELLAAQHFRTLKPLADAAGLGIVLLTGKMPAAERRAALAGLASGATSIAVGTHALFQSGVEFADLGLTVVDEQHRFGVHQRLALSEKGRHTDLLVMTATPIPRTLVLTHFGDMAVSILREKPAGRQPIDTAVLPISEYGRVVSRLQARIAEGAQAFWVCPLVEESEHLSVVSAEDRFAELKKVFGDQVALIHGKLGAAAKQEIMTRFARNETKILVATTVIEVGVDVPNASIMIIEHAERFGLAQLHQLRGRVGRGSNRSACLLLYKDPLSETARARLDTIKSTEDGFVIAERDLELRGQGDILGTRQSGMPGYRLAVPDAHRHLLDWAHDDAKAALAGNPGLTGQDGEALRTLLYLFRKDTAIQLIRAG</sequence>
<dbReference type="EMBL" id="CP041690">
    <property type="protein sequence ID" value="QEE20524.1"/>
    <property type="molecule type" value="Genomic_DNA"/>
</dbReference>
<keyword evidence="5" id="KW-0067">ATP-binding</keyword>
<organism evidence="12 13">
    <name type="scientific">Paradevosia tibetensis</name>
    <dbReference type="NCBI Taxonomy" id="1447062"/>
    <lineage>
        <taxon>Bacteria</taxon>
        <taxon>Pseudomonadati</taxon>
        <taxon>Pseudomonadota</taxon>
        <taxon>Alphaproteobacteria</taxon>
        <taxon>Hyphomicrobiales</taxon>
        <taxon>Devosiaceae</taxon>
        <taxon>Paradevosia</taxon>
    </lineage>
</organism>
<evidence type="ECO:0000313" key="13">
    <source>
        <dbReference type="Proteomes" id="UP000321062"/>
    </source>
</evidence>
<evidence type="ECO:0000313" key="12">
    <source>
        <dbReference type="EMBL" id="QEE20524.1"/>
    </source>
</evidence>
<dbReference type="AlphaFoldDB" id="A0A5B9DQ82"/>
<name>A0A5B9DQ82_9HYPH</name>
<dbReference type="Pfam" id="PF00271">
    <property type="entry name" value="Helicase_C"/>
    <property type="match status" value="1"/>
</dbReference>
<dbReference type="InterPro" id="IPR001650">
    <property type="entry name" value="Helicase_C-like"/>
</dbReference>
<dbReference type="Proteomes" id="UP000321062">
    <property type="component" value="Chromosome"/>
</dbReference>
<dbReference type="NCBIfam" id="NF008164">
    <property type="entry name" value="PRK10917.1-2"/>
    <property type="match status" value="1"/>
</dbReference>
<dbReference type="SMART" id="SM00487">
    <property type="entry name" value="DEXDc"/>
    <property type="match status" value="1"/>
</dbReference>
<evidence type="ECO:0000256" key="6">
    <source>
        <dbReference type="ARBA" id="ARBA00023125"/>
    </source>
</evidence>
<dbReference type="GO" id="GO:0006281">
    <property type="term" value="P:DNA repair"/>
    <property type="evidence" value="ECO:0007669"/>
    <property type="project" value="UniProtKB-KW"/>
</dbReference>
<evidence type="ECO:0000256" key="1">
    <source>
        <dbReference type="ARBA" id="ARBA00022741"/>
    </source>
</evidence>
<gene>
    <name evidence="12" type="primary">recG</name>
    <name evidence="12" type="ORF">FNA67_10235</name>
</gene>
<dbReference type="GO" id="GO:0003677">
    <property type="term" value="F:DNA binding"/>
    <property type="evidence" value="ECO:0007669"/>
    <property type="project" value="UniProtKB-KW"/>
</dbReference>
<feature type="compositionally biased region" description="Polar residues" evidence="9">
    <location>
        <begin position="26"/>
        <end position="35"/>
    </location>
</feature>
<keyword evidence="2" id="KW-0227">DNA damage</keyword>
<dbReference type="GO" id="GO:0003678">
    <property type="term" value="F:DNA helicase activity"/>
    <property type="evidence" value="ECO:0007669"/>
    <property type="project" value="TreeGrafter"/>
</dbReference>
<evidence type="ECO:0000256" key="2">
    <source>
        <dbReference type="ARBA" id="ARBA00022763"/>
    </source>
</evidence>
<accession>A0A5B9DQ82</accession>
<dbReference type="InterPro" id="IPR011545">
    <property type="entry name" value="DEAD/DEAH_box_helicase_dom"/>
</dbReference>
<dbReference type="OrthoDB" id="9804325at2"/>
<dbReference type="PANTHER" id="PTHR47964">
    <property type="entry name" value="ATP-DEPENDENT DNA HELICASE HOMOLOG RECG, CHLOROPLASTIC"/>
    <property type="match status" value="1"/>
</dbReference>
<dbReference type="SUPFAM" id="SSF52540">
    <property type="entry name" value="P-loop containing nucleoside triphosphate hydrolases"/>
    <property type="match status" value="2"/>
</dbReference>
<evidence type="ECO:0000259" key="10">
    <source>
        <dbReference type="PROSITE" id="PS51192"/>
    </source>
</evidence>
<keyword evidence="1" id="KW-0547">Nucleotide-binding</keyword>
<keyword evidence="13" id="KW-1185">Reference proteome</keyword>
<evidence type="ECO:0000256" key="5">
    <source>
        <dbReference type="ARBA" id="ARBA00022840"/>
    </source>
</evidence>
<feature type="domain" description="Helicase ATP-binding" evidence="10">
    <location>
        <begin position="330"/>
        <end position="491"/>
    </location>
</feature>
<evidence type="ECO:0000256" key="7">
    <source>
        <dbReference type="ARBA" id="ARBA00023204"/>
    </source>
</evidence>
<keyword evidence="6" id="KW-0238">DNA-binding</keyword>
<dbReference type="InterPro" id="IPR045562">
    <property type="entry name" value="RecG_dom3_C"/>
</dbReference>
<dbReference type="InterPro" id="IPR012340">
    <property type="entry name" value="NA-bd_OB-fold"/>
</dbReference>
<keyword evidence="4 12" id="KW-0347">Helicase</keyword>
<dbReference type="Pfam" id="PF17191">
    <property type="entry name" value="RecG_wedge"/>
    <property type="match status" value="1"/>
</dbReference>
<dbReference type="NCBIfam" id="NF008168">
    <property type="entry name" value="PRK10917.2-2"/>
    <property type="match status" value="1"/>
</dbReference>
<keyword evidence="7" id="KW-0234">DNA repair</keyword>
<feature type="domain" description="Helicase C-terminal" evidence="11">
    <location>
        <begin position="514"/>
        <end position="669"/>
    </location>
</feature>
<dbReference type="CDD" id="cd04488">
    <property type="entry name" value="RecG_wedge_OBF"/>
    <property type="match status" value="1"/>
</dbReference>
<dbReference type="InterPro" id="IPR027417">
    <property type="entry name" value="P-loop_NTPase"/>
</dbReference>
<evidence type="ECO:0000256" key="9">
    <source>
        <dbReference type="SAM" id="MobiDB-lite"/>
    </source>
</evidence>
<reference evidence="12 13" key="1">
    <citation type="journal article" date="2015" name="Int. J. Syst. Evol. Microbiol.">
        <title>Youhaiella tibetensis gen. nov., sp. nov., isolated from subsurface sediment.</title>
        <authorList>
            <person name="Wang Y.X."/>
            <person name="Huang F.Q."/>
            <person name="Nogi Y."/>
            <person name="Pang S.J."/>
            <person name="Wang P.K."/>
            <person name="Lv J."/>
        </authorList>
    </citation>
    <scope>NUCLEOTIDE SEQUENCE [LARGE SCALE GENOMIC DNA]</scope>
    <source>
        <strain evidence="13">fig4</strain>
    </source>
</reference>
<dbReference type="Pfam" id="PF00270">
    <property type="entry name" value="DEAD"/>
    <property type="match status" value="1"/>
</dbReference>
<dbReference type="Gene3D" id="3.40.50.300">
    <property type="entry name" value="P-loop containing nucleotide triphosphate hydrolases"/>
    <property type="match status" value="2"/>
</dbReference>
<dbReference type="PROSITE" id="PS51192">
    <property type="entry name" value="HELICASE_ATP_BIND_1"/>
    <property type="match status" value="1"/>
</dbReference>